<evidence type="ECO:0000313" key="1">
    <source>
        <dbReference type="EMBL" id="ERG96487.1"/>
    </source>
</evidence>
<dbReference type="EMBL" id="KE356561">
    <property type="protein sequence ID" value="ERG96487.1"/>
    <property type="molecule type" value="Genomic_DNA"/>
</dbReference>
<protein>
    <submittedName>
        <fullName evidence="1">Uncharacterized protein</fullName>
    </submittedName>
</protein>
<name>U1PRU3_9EURY</name>
<proteinExistence type="predicted"/>
<reference evidence="1 2" key="1">
    <citation type="journal article" date="2013" name="PLoS ONE">
        <title>Assembly-driven community genomics of a hypersaline microbial ecosystem.</title>
        <authorList>
            <person name="Podell S."/>
            <person name="Ugalde J.A."/>
            <person name="Narasingarao P."/>
            <person name="Banfield J.F."/>
            <person name="Heidelberg K.B."/>
            <person name="Allen E.E."/>
        </authorList>
    </citation>
    <scope>NUCLEOTIDE SEQUENCE [LARGE SCALE GENOMIC DNA]</scope>
    <source>
        <strain evidence="2">J07HQW2</strain>
    </source>
</reference>
<organism evidence="1 2">
    <name type="scientific">Haloquadratum walsbyi J07HQW2</name>
    <dbReference type="NCBI Taxonomy" id="1238425"/>
    <lineage>
        <taxon>Archaea</taxon>
        <taxon>Methanobacteriati</taxon>
        <taxon>Methanobacteriota</taxon>
        <taxon>Stenosarchaea group</taxon>
        <taxon>Halobacteria</taxon>
        <taxon>Halobacteriales</taxon>
        <taxon>Haloferacaceae</taxon>
        <taxon>Haloquadratum</taxon>
    </lineage>
</organism>
<accession>U1PRU3</accession>
<dbReference type="HOGENOM" id="CLU_3379910_0_0_2"/>
<gene>
    <name evidence="1" type="ORF">J07HQW2_02967</name>
</gene>
<dbReference type="AlphaFoldDB" id="U1PRU3"/>
<sequence length="33" mass="3782">MNFLTSDAAQIIVPLNYIYSYLYDKKDEPLSVG</sequence>
<dbReference type="Proteomes" id="UP000030710">
    <property type="component" value="Unassembled WGS sequence"/>
</dbReference>
<evidence type="ECO:0000313" key="2">
    <source>
        <dbReference type="Proteomes" id="UP000030710"/>
    </source>
</evidence>